<keyword evidence="1" id="KW-0175">Coiled coil</keyword>
<dbReference type="GeneID" id="7827214"/>
<feature type="compositionally biased region" description="Basic and acidic residues" evidence="2">
    <location>
        <begin position="1222"/>
        <end position="1232"/>
    </location>
</feature>
<feature type="coiled-coil region" evidence="1">
    <location>
        <begin position="783"/>
        <end position="817"/>
    </location>
</feature>
<evidence type="ECO:0000256" key="1">
    <source>
        <dbReference type="SAM" id="Coils"/>
    </source>
</evidence>
<organism evidence="4 5">
    <name type="scientific">Tetrahymena thermophila (strain SB210)</name>
    <dbReference type="NCBI Taxonomy" id="312017"/>
    <lineage>
        <taxon>Eukaryota</taxon>
        <taxon>Sar</taxon>
        <taxon>Alveolata</taxon>
        <taxon>Ciliophora</taxon>
        <taxon>Intramacronucleata</taxon>
        <taxon>Oligohymenophorea</taxon>
        <taxon>Hymenostomatida</taxon>
        <taxon>Tetrahymenina</taxon>
        <taxon>Tetrahymenidae</taxon>
        <taxon>Tetrahymena</taxon>
    </lineage>
</organism>
<evidence type="ECO:0000256" key="2">
    <source>
        <dbReference type="SAM" id="MobiDB-lite"/>
    </source>
</evidence>
<evidence type="ECO:0000313" key="5">
    <source>
        <dbReference type="Proteomes" id="UP000009168"/>
    </source>
</evidence>
<reference evidence="5" key="1">
    <citation type="journal article" date="2006" name="PLoS Biol.">
        <title>Macronuclear genome sequence of the ciliate Tetrahymena thermophila, a model eukaryote.</title>
        <authorList>
            <person name="Eisen J.A."/>
            <person name="Coyne R.S."/>
            <person name="Wu M."/>
            <person name="Wu D."/>
            <person name="Thiagarajan M."/>
            <person name="Wortman J.R."/>
            <person name="Badger J.H."/>
            <person name="Ren Q."/>
            <person name="Amedeo P."/>
            <person name="Jones K.M."/>
            <person name="Tallon L.J."/>
            <person name="Delcher A.L."/>
            <person name="Salzberg S.L."/>
            <person name="Silva J.C."/>
            <person name="Haas B.J."/>
            <person name="Majoros W.H."/>
            <person name="Farzad M."/>
            <person name="Carlton J.M."/>
            <person name="Smith R.K. Jr."/>
            <person name="Garg J."/>
            <person name="Pearlman R.E."/>
            <person name="Karrer K.M."/>
            <person name="Sun L."/>
            <person name="Manning G."/>
            <person name="Elde N.C."/>
            <person name="Turkewitz A.P."/>
            <person name="Asai D.J."/>
            <person name="Wilkes D.E."/>
            <person name="Wang Y."/>
            <person name="Cai H."/>
            <person name="Collins K."/>
            <person name="Stewart B.A."/>
            <person name="Lee S.R."/>
            <person name="Wilamowska K."/>
            <person name="Weinberg Z."/>
            <person name="Ruzzo W.L."/>
            <person name="Wloga D."/>
            <person name="Gaertig J."/>
            <person name="Frankel J."/>
            <person name="Tsao C.-C."/>
            <person name="Gorovsky M.A."/>
            <person name="Keeling P.J."/>
            <person name="Waller R.F."/>
            <person name="Patron N.J."/>
            <person name="Cherry J.M."/>
            <person name="Stover N.A."/>
            <person name="Krieger C.J."/>
            <person name="del Toro C."/>
            <person name="Ryder H.F."/>
            <person name="Williamson S.C."/>
            <person name="Barbeau R.A."/>
            <person name="Hamilton E.P."/>
            <person name="Orias E."/>
        </authorList>
    </citation>
    <scope>NUCLEOTIDE SEQUENCE [LARGE SCALE GENOMIC DNA]</scope>
    <source>
        <strain evidence="5">SB210</strain>
    </source>
</reference>
<dbReference type="InParanoid" id="I7M311"/>
<feature type="transmembrane region" description="Helical" evidence="3">
    <location>
        <begin position="563"/>
        <end position="584"/>
    </location>
</feature>
<feature type="transmembrane region" description="Helical" evidence="3">
    <location>
        <begin position="527"/>
        <end position="551"/>
    </location>
</feature>
<accession>I7M311</accession>
<name>I7M311_TETTS</name>
<feature type="region of interest" description="Disordered" evidence="2">
    <location>
        <begin position="439"/>
        <end position="476"/>
    </location>
</feature>
<feature type="transmembrane region" description="Helical" evidence="3">
    <location>
        <begin position="163"/>
        <end position="185"/>
    </location>
</feature>
<feature type="coiled-coil region" evidence="1">
    <location>
        <begin position="294"/>
        <end position="321"/>
    </location>
</feature>
<feature type="compositionally biased region" description="Basic and acidic residues" evidence="2">
    <location>
        <begin position="352"/>
        <end position="361"/>
    </location>
</feature>
<feature type="compositionally biased region" description="Polar residues" evidence="2">
    <location>
        <begin position="1284"/>
        <end position="1299"/>
    </location>
</feature>
<protein>
    <submittedName>
        <fullName evidence="4">Transmembrane protein, putative</fullName>
    </submittedName>
</protein>
<feature type="transmembrane region" description="Helical" evidence="3">
    <location>
        <begin position="266"/>
        <end position="286"/>
    </location>
</feature>
<feature type="transmembrane region" description="Helical" evidence="3">
    <location>
        <begin position="715"/>
        <end position="739"/>
    </location>
</feature>
<keyword evidence="3" id="KW-0472">Membrane</keyword>
<dbReference type="Proteomes" id="UP000009168">
    <property type="component" value="Unassembled WGS sequence"/>
</dbReference>
<feature type="compositionally biased region" description="Polar residues" evidence="2">
    <location>
        <begin position="362"/>
        <end position="408"/>
    </location>
</feature>
<evidence type="ECO:0000256" key="3">
    <source>
        <dbReference type="SAM" id="Phobius"/>
    </source>
</evidence>
<feature type="compositionally biased region" description="Low complexity" evidence="2">
    <location>
        <begin position="463"/>
        <end position="476"/>
    </location>
</feature>
<feature type="compositionally biased region" description="Polar residues" evidence="2">
    <location>
        <begin position="439"/>
        <end position="462"/>
    </location>
</feature>
<feature type="region of interest" description="Disordered" evidence="2">
    <location>
        <begin position="352"/>
        <end position="408"/>
    </location>
</feature>
<keyword evidence="3" id="KW-1133">Transmembrane helix</keyword>
<dbReference type="InterPro" id="IPR009030">
    <property type="entry name" value="Growth_fac_rcpt_cys_sf"/>
</dbReference>
<dbReference type="KEGG" id="tet:TTHERM_00499260"/>
<feature type="region of interest" description="Disordered" evidence="2">
    <location>
        <begin position="1259"/>
        <end position="1310"/>
    </location>
</feature>
<dbReference type="SUPFAM" id="SSF57184">
    <property type="entry name" value="Growth factor receptor domain"/>
    <property type="match status" value="1"/>
</dbReference>
<feature type="non-terminal residue" evidence="4">
    <location>
        <position position="1"/>
    </location>
</feature>
<dbReference type="EMBL" id="GG662548">
    <property type="protein sequence ID" value="EAS01939.2"/>
    <property type="molecule type" value="Genomic_DNA"/>
</dbReference>
<feature type="compositionally biased region" description="Polar residues" evidence="2">
    <location>
        <begin position="1264"/>
        <end position="1275"/>
    </location>
</feature>
<gene>
    <name evidence="4" type="ORF">TTHERM_00499260</name>
</gene>
<keyword evidence="3 4" id="KW-0812">Transmembrane</keyword>
<dbReference type="RefSeq" id="XP_001022184.2">
    <property type="nucleotide sequence ID" value="XM_001022184.2"/>
</dbReference>
<keyword evidence="5" id="KW-1185">Reference proteome</keyword>
<proteinExistence type="predicted"/>
<feature type="region of interest" description="Disordered" evidence="2">
    <location>
        <begin position="1216"/>
        <end position="1240"/>
    </location>
</feature>
<evidence type="ECO:0000313" key="4">
    <source>
        <dbReference type="EMBL" id="EAS01939.2"/>
    </source>
</evidence>
<sequence length="1326" mass="153960">QLIFLKNMYLKMKVSYSTNQRYPQDFQNKIKLFSFIIWMLALSQNFIDAQASSSCDTSTCQQCQTSNGQVSCSTCINSSYKILQNGCVATCPSYTQEVNGICNQICYESCSSCSGSEYFKCLTCRDNRDLELSFFFQYGECNCNYSFTDDLSPTCQDSSTSSIFNTIVFSLALVSLIAIILLSLIQWSGFILYYYIDSLQCAALLYYINYQNSYQLDDLIRYIDKSNISSTLKPDWYRGESNYNTSYLNWKVAKHINSSNFAVEQIIVFIFTLLLWIIAFFSIKYYQTREINKKKGINSENNSLKRRSDKLSQRLNNQNSRGLINSANSSLNISLQQKSLSQIQEEQVEDDLTKNIKKRDQALSQRDINDISSRNSKNNLFKKQNGSAFEKNNQSQLNSNRISQNSSNMKYLVPPQRKQTFNQSKSSLNSIVIYDSNEPSNFRFSKGMQNRETSEGNKGSQHNSQININNNNNQQNKYNKNINALQEPQSQYYKNTQISQISQKKQIKVQNNNANILQEHISNKNPFSISIIIFFFMITIQETLIVIIGQFNYSFTFQNPGTTASTGFCLLMIVYIIAILFFLFKKLFKNKIKQNQELQSDYNVLFYLIDNYNQEKFYQRCYFAISFCRKLISSIACSVLHKSPLAQTIILLCNQAVYIIYIMACKPIKNNQEKYLIFLAHSEVLLCFLFQTIIISKDSSSYLEKQSINKYTEGLIFILIILLITFILYSLYILIQWIIQKCKKCTQSQKKKKDINKKEKQQVYPEKVLVPVEVPVEQPIEEKAKFDQNDDELKRKVEDLQKELQDVKARQDSIDKLQILEVKEEVENSQYDGKLILFEDPHQHSRYIQDESFREDLDEKRKLLKSQSIQVNSKMFESGQQSTVLPPSSEKKKRYVQSRQTQVDMEKEFQDSTFYNSQNSDYQKQSIVYESVIQEKTEEDSEIKKNKIYHTQELQVDSTCFEKPKIVVEAQVQTQHIPTPKNYKDQAVGGSQVFGAEEDESEQIIQFSKQPRQQDFSSQTQPIEIESPKNKIVDEKPQQSVLDKIIKEIQEQEIPKLNQNQMKTNDAGSQYTAIEDEPSERQTYPLTQASVQHTTTIQDKPIFENNNESKNIEKTPIFTNFIKNQTPQRQSNYTHNKVSQKKASNGLKWGETNKFDKYCNGKEMHSKIQNQRSKINSFNNTIQSNEQLSINPNIYLGPTTPQHSKNYQNNFKEIELPNSARSDYKNNDDSHRYGNIFSRGAQNSLQTIQIDQPSSLRRYDNRSLNRTPSQNQEQYFQKPDPLKSNINNYLSNQSPSQSRSTERSRSNILNLQPMPKAFDLNSKIII</sequence>